<keyword evidence="4" id="KW-1185">Reference proteome</keyword>
<feature type="transmembrane region" description="Helical" evidence="1">
    <location>
        <begin position="94"/>
        <end position="115"/>
    </location>
</feature>
<feature type="chain" id="PRO_5013073378" evidence="2">
    <location>
        <begin position="16"/>
        <end position="171"/>
    </location>
</feature>
<reference evidence="3 4" key="1">
    <citation type="submission" date="2016-07" db="EMBL/GenBank/DDBJ databases">
        <title>Pervasive Adenine N6-methylation of Active Genes in Fungi.</title>
        <authorList>
            <consortium name="DOE Joint Genome Institute"/>
            <person name="Mondo S.J."/>
            <person name="Dannebaum R.O."/>
            <person name="Kuo R.C."/>
            <person name="Labutti K."/>
            <person name="Haridas S."/>
            <person name="Kuo A."/>
            <person name="Salamov A."/>
            <person name="Ahrendt S.R."/>
            <person name="Lipzen A."/>
            <person name="Sullivan W."/>
            <person name="Andreopoulos W.B."/>
            <person name="Clum A."/>
            <person name="Lindquist E."/>
            <person name="Daum C."/>
            <person name="Ramamoorthy G.K."/>
            <person name="Gryganskyi A."/>
            <person name="Culley D."/>
            <person name="Magnuson J.K."/>
            <person name="James T.Y."/>
            <person name="O'Malley M.A."/>
            <person name="Stajich J.E."/>
            <person name="Spatafora J.W."/>
            <person name="Visel A."/>
            <person name="Grigoriev I.V."/>
        </authorList>
    </citation>
    <scope>NUCLEOTIDE SEQUENCE [LARGE SCALE GENOMIC DNA]</scope>
    <source>
        <strain evidence="3 4">PL171</strain>
    </source>
</reference>
<feature type="transmembrane region" description="Helical" evidence="1">
    <location>
        <begin position="50"/>
        <end position="73"/>
    </location>
</feature>
<dbReference type="EMBL" id="MCFL01000014">
    <property type="protein sequence ID" value="ORZ36933.1"/>
    <property type="molecule type" value="Genomic_DNA"/>
</dbReference>
<gene>
    <name evidence="3" type="ORF">BCR44DRAFT_1049101</name>
</gene>
<proteinExistence type="predicted"/>
<keyword evidence="1" id="KW-0472">Membrane</keyword>
<comment type="caution">
    <text evidence="3">The sequence shown here is derived from an EMBL/GenBank/DDBJ whole genome shotgun (WGS) entry which is preliminary data.</text>
</comment>
<name>A0A1Y2HT91_9FUNG</name>
<dbReference type="AlphaFoldDB" id="A0A1Y2HT91"/>
<dbReference type="Proteomes" id="UP000193411">
    <property type="component" value="Unassembled WGS sequence"/>
</dbReference>
<evidence type="ECO:0000256" key="1">
    <source>
        <dbReference type="SAM" id="Phobius"/>
    </source>
</evidence>
<keyword evidence="1" id="KW-1133">Transmembrane helix</keyword>
<accession>A0A1Y2HT91</accession>
<organism evidence="3 4">
    <name type="scientific">Catenaria anguillulae PL171</name>
    <dbReference type="NCBI Taxonomy" id="765915"/>
    <lineage>
        <taxon>Eukaryota</taxon>
        <taxon>Fungi</taxon>
        <taxon>Fungi incertae sedis</taxon>
        <taxon>Blastocladiomycota</taxon>
        <taxon>Blastocladiomycetes</taxon>
        <taxon>Blastocladiales</taxon>
        <taxon>Catenariaceae</taxon>
        <taxon>Catenaria</taxon>
    </lineage>
</organism>
<keyword evidence="1" id="KW-0812">Transmembrane</keyword>
<sequence length="171" mass="19200">MFCVVFFMVLTLAFAIDLRSFEYSVLGVPRTPELRSTLTYVRSREGVVSFFSFFVIKVLSIGADVAFVSVLMASGRSVGKNARKLSKTEILSPYLTNVFFSVAYLAAVALTRFPWDPVELNYIQFTNITLSRFCPALEAFIFTSLRSASRSIFCDVSHNVFFPTRPNVALL</sequence>
<feature type="signal peptide" evidence="2">
    <location>
        <begin position="1"/>
        <end position="15"/>
    </location>
</feature>
<protein>
    <submittedName>
        <fullName evidence="3">Uncharacterized protein</fullName>
    </submittedName>
</protein>
<keyword evidence="2" id="KW-0732">Signal</keyword>
<evidence type="ECO:0000256" key="2">
    <source>
        <dbReference type="SAM" id="SignalP"/>
    </source>
</evidence>
<evidence type="ECO:0000313" key="3">
    <source>
        <dbReference type="EMBL" id="ORZ36933.1"/>
    </source>
</evidence>
<evidence type="ECO:0000313" key="4">
    <source>
        <dbReference type="Proteomes" id="UP000193411"/>
    </source>
</evidence>